<reference evidence="1 2" key="1">
    <citation type="journal article" date="2016" name="Antonie Van Leeuwenhoek">
        <title>Dongia soli sp. nov., isolated from soil from Dokdo, Korea.</title>
        <authorList>
            <person name="Kim D.U."/>
            <person name="Lee H."/>
            <person name="Kim H."/>
            <person name="Kim S.G."/>
            <person name="Ka J.O."/>
        </authorList>
    </citation>
    <scope>NUCLEOTIDE SEQUENCE [LARGE SCALE GENOMIC DNA]</scope>
    <source>
        <strain evidence="1 2">D78</strain>
    </source>
</reference>
<protein>
    <submittedName>
        <fullName evidence="1">Cell division protein ZapA</fullName>
    </submittedName>
</protein>
<keyword evidence="1" id="KW-0132">Cell division</keyword>
<dbReference type="EMBL" id="JAXCLW010000002">
    <property type="protein sequence ID" value="MDY0883400.1"/>
    <property type="molecule type" value="Genomic_DNA"/>
</dbReference>
<keyword evidence="2" id="KW-1185">Reference proteome</keyword>
<keyword evidence="1" id="KW-0131">Cell cycle</keyword>
<proteinExistence type="predicted"/>
<accession>A0ABU5ECW8</accession>
<dbReference type="Pfam" id="PF05164">
    <property type="entry name" value="ZapA"/>
    <property type="match status" value="1"/>
</dbReference>
<evidence type="ECO:0000313" key="2">
    <source>
        <dbReference type="Proteomes" id="UP001279642"/>
    </source>
</evidence>
<dbReference type="Proteomes" id="UP001279642">
    <property type="component" value="Unassembled WGS sequence"/>
</dbReference>
<name>A0ABU5ECW8_9PROT</name>
<evidence type="ECO:0000313" key="1">
    <source>
        <dbReference type="EMBL" id="MDY0883400.1"/>
    </source>
</evidence>
<sequence length="106" mass="11508">MPTVTVFLNGRNYDVACGPGEEARVQEVAGRLRERMEGLAKSLGSVQENLLFAVTSLLLADELEQREREVVELQAVGPTEREAAMVDVLENLAAQIEAIAARLEAA</sequence>
<dbReference type="InterPro" id="IPR007838">
    <property type="entry name" value="Cell_div_ZapA-like"/>
</dbReference>
<dbReference type="Gene3D" id="3.30.160.880">
    <property type="entry name" value="Cell division protein ZapA protomer, N-terminal domain"/>
    <property type="match status" value="1"/>
</dbReference>
<organism evidence="1 2">
    <name type="scientific">Dongia soli</name>
    <dbReference type="NCBI Taxonomy" id="600628"/>
    <lineage>
        <taxon>Bacteria</taxon>
        <taxon>Pseudomonadati</taxon>
        <taxon>Pseudomonadota</taxon>
        <taxon>Alphaproteobacteria</taxon>
        <taxon>Rhodospirillales</taxon>
        <taxon>Dongiaceae</taxon>
        <taxon>Dongia</taxon>
    </lineage>
</organism>
<dbReference type="InterPro" id="IPR036192">
    <property type="entry name" value="Cell_div_ZapA-like_sf"/>
</dbReference>
<dbReference type="GO" id="GO:0051301">
    <property type="term" value="P:cell division"/>
    <property type="evidence" value="ECO:0007669"/>
    <property type="project" value="UniProtKB-KW"/>
</dbReference>
<dbReference type="InterPro" id="IPR042233">
    <property type="entry name" value="Cell_div_ZapA_N"/>
</dbReference>
<dbReference type="SUPFAM" id="SSF102829">
    <property type="entry name" value="Cell division protein ZapA-like"/>
    <property type="match status" value="1"/>
</dbReference>
<comment type="caution">
    <text evidence="1">The sequence shown here is derived from an EMBL/GenBank/DDBJ whole genome shotgun (WGS) entry which is preliminary data.</text>
</comment>
<gene>
    <name evidence="1" type="ORF">SMD27_11145</name>
</gene>
<dbReference type="RefSeq" id="WP_320508436.1">
    <property type="nucleotide sequence ID" value="NZ_JAXCLW010000002.1"/>
</dbReference>